<evidence type="ECO:0000256" key="8">
    <source>
        <dbReference type="SAM" id="Phobius"/>
    </source>
</evidence>
<protein>
    <submittedName>
        <fullName evidence="10">Undecaprenyl phosphate-alpha-4-amino-4-deoxy-L-arabinose arabinosyl transferase</fullName>
        <ecNumber evidence="10">2.4.2.43</ecNumber>
    </submittedName>
</protein>
<evidence type="ECO:0000256" key="3">
    <source>
        <dbReference type="ARBA" id="ARBA00022676"/>
    </source>
</evidence>
<evidence type="ECO:0000256" key="5">
    <source>
        <dbReference type="ARBA" id="ARBA00022692"/>
    </source>
</evidence>
<dbReference type="EMBL" id="CP036525">
    <property type="protein sequence ID" value="QDT05913.1"/>
    <property type="molecule type" value="Genomic_DNA"/>
</dbReference>
<dbReference type="GO" id="GO:0000030">
    <property type="term" value="F:mannosyltransferase activity"/>
    <property type="evidence" value="ECO:0007669"/>
    <property type="project" value="InterPro"/>
</dbReference>
<dbReference type="GO" id="GO:0005886">
    <property type="term" value="C:plasma membrane"/>
    <property type="evidence" value="ECO:0007669"/>
    <property type="project" value="UniProtKB-SubCell"/>
</dbReference>
<feature type="transmembrane region" description="Helical" evidence="8">
    <location>
        <begin position="193"/>
        <end position="216"/>
    </location>
</feature>
<sequence length="588" mass="65111">MMKNFKDGLVCCWNNGYPTIESDDRQSAVDRWSPIQERVAAIVIAVASLVVLAPSLSYPLIAPDETRYAQIAMEMIESRDWITPTLDGQPYLDKPPLMYWLTAISFQICGQSEWAARLPSMLSALSTVMVVLLLGRQIVGSQAAFLGSASLLLCGGFLLAGRFLILDSLLSFWTTCCLLVGCIAAGRRNRRCWWWLLAGLACGMGILTKGPIALVLCGPPLAIGVWMHKERIQPRIWDWGPMAILMTLLCVPWYLAVWKFNPDFGDYFFLEHNVKRFTEGSNHRQPFWFYIPILMAAMFPTSLLLPSLGVFLFSPEERCRRGKPTQLRFLCVTAAWILAFFSAASCKLPTYIIPVIPIISLILGVILSTTVFASESTSRITRYLRPFPLRANLILLIAGATVLGTQIWLEQSASWSVITTMLLGAVILAVTVRCWNQPAANGRLGWVTTALLAIAVLSTAGTGLLPAIASERSVYSKTAALAHDHPDRWIVFFGEKRHAVKLQIRADRVVYFSEQQKEEFATFLVNHADTIVVANERSLPSTREAIAATHVIQATGAHKRLYLASPRASTSVAAVIANTEHPIGSELR</sequence>
<evidence type="ECO:0000256" key="2">
    <source>
        <dbReference type="ARBA" id="ARBA00022475"/>
    </source>
</evidence>
<evidence type="ECO:0000256" key="4">
    <source>
        <dbReference type="ARBA" id="ARBA00022679"/>
    </source>
</evidence>
<dbReference type="GO" id="GO:0006493">
    <property type="term" value="P:protein O-linked glycosylation"/>
    <property type="evidence" value="ECO:0007669"/>
    <property type="project" value="InterPro"/>
</dbReference>
<keyword evidence="5 8" id="KW-0812">Transmembrane</keyword>
<feature type="transmembrane region" description="Helical" evidence="8">
    <location>
        <begin position="325"/>
        <end position="345"/>
    </location>
</feature>
<keyword evidence="6 8" id="KW-1133">Transmembrane helix</keyword>
<evidence type="ECO:0000256" key="7">
    <source>
        <dbReference type="ARBA" id="ARBA00023136"/>
    </source>
</evidence>
<proteinExistence type="predicted"/>
<dbReference type="GO" id="GO:0009103">
    <property type="term" value="P:lipopolysaccharide biosynthetic process"/>
    <property type="evidence" value="ECO:0007669"/>
    <property type="project" value="UniProtKB-ARBA"/>
</dbReference>
<feature type="transmembrane region" description="Helical" evidence="8">
    <location>
        <begin position="170"/>
        <end position="187"/>
    </location>
</feature>
<feature type="transmembrane region" description="Helical" evidence="8">
    <location>
        <begin position="145"/>
        <end position="165"/>
    </location>
</feature>
<dbReference type="Pfam" id="PF02366">
    <property type="entry name" value="PMT"/>
    <property type="match status" value="1"/>
</dbReference>
<evidence type="ECO:0000313" key="11">
    <source>
        <dbReference type="Proteomes" id="UP000318538"/>
    </source>
</evidence>
<accession>A0A517NFK9</accession>
<dbReference type="PANTHER" id="PTHR33908:SF3">
    <property type="entry name" value="UNDECAPRENYL PHOSPHATE-ALPHA-4-AMINO-4-DEOXY-L-ARABINOSE ARABINOSYL TRANSFERASE"/>
    <property type="match status" value="1"/>
</dbReference>
<dbReference type="PANTHER" id="PTHR33908">
    <property type="entry name" value="MANNOSYLTRANSFERASE YKCB-RELATED"/>
    <property type="match status" value="1"/>
</dbReference>
<dbReference type="RefSeq" id="WP_145172265.1">
    <property type="nucleotide sequence ID" value="NZ_CP036525.1"/>
</dbReference>
<comment type="subcellular location">
    <subcellularLocation>
        <location evidence="1">Cell membrane</location>
        <topology evidence="1">Multi-pass membrane protein</topology>
    </subcellularLocation>
</comment>
<feature type="transmembrane region" description="Helical" evidence="8">
    <location>
        <begin position="393"/>
        <end position="409"/>
    </location>
</feature>
<dbReference type="EC" id="2.4.2.43" evidence="10"/>
<keyword evidence="2" id="KW-1003">Cell membrane</keyword>
<dbReference type="InterPro" id="IPR003342">
    <property type="entry name" value="ArnT-like_N"/>
</dbReference>
<feature type="transmembrane region" description="Helical" evidence="8">
    <location>
        <begin position="444"/>
        <end position="469"/>
    </location>
</feature>
<keyword evidence="3 10" id="KW-0328">Glycosyltransferase</keyword>
<name>A0A517NFK9_9BACT</name>
<evidence type="ECO:0000259" key="9">
    <source>
        <dbReference type="Pfam" id="PF02366"/>
    </source>
</evidence>
<feature type="transmembrane region" description="Helical" evidence="8">
    <location>
        <begin position="122"/>
        <end position="139"/>
    </location>
</feature>
<keyword evidence="7 8" id="KW-0472">Membrane</keyword>
<dbReference type="OrthoDB" id="9815691at2"/>
<evidence type="ECO:0000313" key="10">
    <source>
        <dbReference type="EMBL" id="QDT05913.1"/>
    </source>
</evidence>
<keyword evidence="4 10" id="KW-0808">Transferase</keyword>
<feature type="transmembrane region" description="Helical" evidence="8">
    <location>
        <begin position="351"/>
        <end position="373"/>
    </location>
</feature>
<evidence type="ECO:0000256" key="6">
    <source>
        <dbReference type="ARBA" id="ARBA00022989"/>
    </source>
</evidence>
<feature type="transmembrane region" description="Helical" evidence="8">
    <location>
        <begin position="39"/>
        <end position="61"/>
    </location>
</feature>
<feature type="domain" description="ArnT-like N-terminal" evidence="9">
    <location>
        <begin position="53"/>
        <end position="268"/>
    </location>
</feature>
<gene>
    <name evidence="10" type="primary">arnT_2</name>
    <name evidence="10" type="ORF">K227x_43180</name>
</gene>
<dbReference type="AlphaFoldDB" id="A0A517NFK9"/>
<keyword evidence="11" id="KW-1185">Reference proteome</keyword>
<dbReference type="KEGG" id="rlc:K227x_43180"/>
<dbReference type="GO" id="GO:0010041">
    <property type="term" value="P:response to iron(III) ion"/>
    <property type="evidence" value="ECO:0007669"/>
    <property type="project" value="TreeGrafter"/>
</dbReference>
<feature type="transmembrane region" description="Helical" evidence="8">
    <location>
        <begin position="236"/>
        <end position="255"/>
    </location>
</feature>
<dbReference type="Proteomes" id="UP000318538">
    <property type="component" value="Chromosome"/>
</dbReference>
<feature type="transmembrane region" description="Helical" evidence="8">
    <location>
        <begin position="287"/>
        <end position="313"/>
    </location>
</feature>
<feature type="transmembrane region" description="Helical" evidence="8">
    <location>
        <begin position="415"/>
        <end position="432"/>
    </location>
</feature>
<organism evidence="10 11">
    <name type="scientific">Rubripirellula lacrimiformis</name>
    <dbReference type="NCBI Taxonomy" id="1930273"/>
    <lineage>
        <taxon>Bacteria</taxon>
        <taxon>Pseudomonadati</taxon>
        <taxon>Planctomycetota</taxon>
        <taxon>Planctomycetia</taxon>
        <taxon>Pirellulales</taxon>
        <taxon>Pirellulaceae</taxon>
        <taxon>Rubripirellula</taxon>
    </lineage>
</organism>
<evidence type="ECO:0000256" key="1">
    <source>
        <dbReference type="ARBA" id="ARBA00004651"/>
    </source>
</evidence>
<dbReference type="InterPro" id="IPR050297">
    <property type="entry name" value="LipidA_mod_glycosyltrf_83"/>
</dbReference>
<dbReference type="GO" id="GO:0103015">
    <property type="term" value="F:4-amino-4-deoxy-L-arabinose transferase activity"/>
    <property type="evidence" value="ECO:0007669"/>
    <property type="project" value="UniProtKB-EC"/>
</dbReference>
<reference evidence="10 11" key="1">
    <citation type="submission" date="2019-02" db="EMBL/GenBank/DDBJ databases">
        <title>Deep-cultivation of Planctomycetes and their phenomic and genomic characterization uncovers novel biology.</title>
        <authorList>
            <person name="Wiegand S."/>
            <person name="Jogler M."/>
            <person name="Boedeker C."/>
            <person name="Pinto D."/>
            <person name="Vollmers J."/>
            <person name="Rivas-Marin E."/>
            <person name="Kohn T."/>
            <person name="Peeters S.H."/>
            <person name="Heuer A."/>
            <person name="Rast P."/>
            <person name="Oberbeckmann S."/>
            <person name="Bunk B."/>
            <person name="Jeske O."/>
            <person name="Meyerdierks A."/>
            <person name="Storesund J.E."/>
            <person name="Kallscheuer N."/>
            <person name="Luecker S."/>
            <person name="Lage O.M."/>
            <person name="Pohl T."/>
            <person name="Merkel B.J."/>
            <person name="Hornburger P."/>
            <person name="Mueller R.-W."/>
            <person name="Bruemmer F."/>
            <person name="Labrenz M."/>
            <person name="Spormann A.M."/>
            <person name="Op den Camp H."/>
            <person name="Overmann J."/>
            <person name="Amann R."/>
            <person name="Jetten M.S.M."/>
            <person name="Mascher T."/>
            <person name="Medema M.H."/>
            <person name="Devos D.P."/>
            <person name="Kaster A.-K."/>
            <person name="Ovreas L."/>
            <person name="Rohde M."/>
            <person name="Galperin M.Y."/>
            <person name="Jogler C."/>
        </authorList>
    </citation>
    <scope>NUCLEOTIDE SEQUENCE [LARGE SCALE GENOMIC DNA]</scope>
    <source>
        <strain evidence="10 11">K22_7</strain>
    </source>
</reference>